<name>A0A0F9C0T2_9ZZZZ</name>
<dbReference type="EMBL" id="LAZR01038342">
    <property type="protein sequence ID" value="KKL19817.1"/>
    <property type="molecule type" value="Genomic_DNA"/>
</dbReference>
<evidence type="ECO:0000313" key="1">
    <source>
        <dbReference type="EMBL" id="KKL19817.1"/>
    </source>
</evidence>
<gene>
    <name evidence="1" type="ORF">LCGC14_2461670</name>
</gene>
<reference evidence="1" key="1">
    <citation type="journal article" date="2015" name="Nature">
        <title>Complex archaea that bridge the gap between prokaryotes and eukaryotes.</title>
        <authorList>
            <person name="Spang A."/>
            <person name="Saw J.H."/>
            <person name="Jorgensen S.L."/>
            <person name="Zaremba-Niedzwiedzka K."/>
            <person name="Martijn J."/>
            <person name="Lind A.E."/>
            <person name="van Eijk R."/>
            <person name="Schleper C."/>
            <person name="Guy L."/>
            <person name="Ettema T.J."/>
        </authorList>
    </citation>
    <scope>NUCLEOTIDE SEQUENCE</scope>
</reference>
<protein>
    <submittedName>
        <fullName evidence="1">Uncharacterized protein</fullName>
    </submittedName>
</protein>
<proteinExistence type="predicted"/>
<dbReference type="AlphaFoldDB" id="A0A0F9C0T2"/>
<sequence>MKRTIEVKRYYLYYKGKEQFLLNPNLCEYFRIRRGKFVVTIKLGKKFRFKLDDYKIRGSERRDYDIFNEKNESCGFVCVEFFQKFFFKPNQCKRYDITVKRLKQRRAK</sequence>
<comment type="caution">
    <text evidence="1">The sequence shown here is derived from an EMBL/GenBank/DDBJ whole genome shotgun (WGS) entry which is preliminary data.</text>
</comment>
<accession>A0A0F9C0T2</accession>
<organism evidence="1">
    <name type="scientific">marine sediment metagenome</name>
    <dbReference type="NCBI Taxonomy" id="412755"/>
    <lineage>
        <taxon>unclassified sequences</taxon>
        <taxon>metagenomes</taxon>
        <taxon>ecological metagenomes</taxon>
    </lineage>
</organism>